<proteinExistence type="predicted"/>
<keyword evidence="1" id="KW-0812">Transmembrane</keyword>
<feature type="transmembrane region" description="Helical" evidence="1">
    <location>
        <begin position="50"/>
        <end position="71"/>
    </location>
</feature>
<keyword evidence="3" id="KW-1185">Reference proteome</keyword>
<feature type="transmembrane region" description="Helical" evidence="1">
    <location>
        <begin position="122"/>
        <end position="145"/>
    </location>
</feature>
<evidence type="ECO:0000313" key="2">
    <source>
        <dbReference type="EMBL" id="GCE08398.1"/>
    </source>
</evidence>
<organism evidence="2 3">
    <name type="scientific">Dictyobacter aurantiacus</name>
    <dbReference type="NCBI Taxonomy" id="1936993"/>
    <lineage>
        <taxon>Bacteria</taxon>
        <taxon>Bacillati</taxon>
        <taxon>Chloroflexota</taxon>
        <taxon>Ktedonobacteria</taxon>
        <taxon>Ktedonobacterales</taxon>
        <taxon>Dictyobacteraceae</taxon>
        <taxon>Dictyobacter</taxon>
    </lineage>
</organism>
<sequence>MRNSIDAKEIKRVDPIWRHVWVGRIWKFLWLAYTVGYLIFFIAIRGWEHQGFYFLLLAFFNMAYAIILVTNEFRQEGYWRRIGERRFAALRDPAAFRARSQPIDTEFAFQLPVTIRLHWNRAFVLGILIFLLLMFCLPLLLIWGLSGGQHFSFQLAAIIAGVFAGVFLIALFIAYFSFLRYQPQSIELTEEGVTTRYLCQQRSLRWDEARIFAQYQRGVFNRHLSGITYELSNEQTVVRWSQQRLTATYLKMESNQNCKDDFNWLLTQVAAYVARRTNLPLLDFNDQAQPTVSGAEQADPLTPYLALRKEQLLIFGLVGIFAIALIIVSATGNVFPHMPGSLNGTSNVFTAMMLVGAIMMLLGVFWILWLFLVVRRYWLQINVRRTRSKLEPARYQLPQQPRAVSAPPQPGRLGLHVNGGFLFGVTSGMSFIVLLVLTEIILRQTGLYLLITVGIALFVALFSAVFTVALRGKRQQRRIEVSSNGITSRAGVLESQMGWQEARRFLRYRALRIFPGRAKTEIYELVGDNTVVRWNWQHNRLRFVYTDPKMSPDEYDRWMEQLIGYVIERTGLPLLDLDLPE</sequence>
<feature type="transmembrane region" description="Helical" evidence="1">
    <location>
        <begin position="421"/>
        <end position="442"/>
    </location>
</feature>
<dbReference type="AlphaFoldDB" id="A0A401ZNC2"/>
<keyword evidence="1" id="KW-0472">Membrane</keyword>
<name>A0A401ZNC2_9CHLR</name>
<accession>A0A401ZNC2</accession>
<dbReference type="Proteomes" id="UP000287224">
    <property type="component" value="Unassembled WGS sequence"/>
</dbReference>
<evidence type="ECO:0000313" key="3">
    <source>
        <dbReference type="Proteomes" id="UP000287224"/>
    </source>
</evidence>
<feature type="transmembrane region" description="Helical" evidence="1">
    <location>
        <begin position="351"/>
        <end position="374"/>
    </location>
</feature>
<protein>
    <submittedName>
        <fullName evidence="2">Uncharacterized protein</fullName>
    </submittedName>
</protein>
<feature type="transmembrane region" description="Helical" evidence="1">
    <location>
        <begin position="312"/>
        <end position="331"/>
    </location>
</feature>
<feature type="transmembrane region" description="Helical" evidence="1">
    <location>
        <begin position="448"/>
        <end position="470"/>
    </location>
</feature>
<feature type="transmembrane region" description="Helical" evidence="1">
    <location>
        <begin position="21"/>
        <end position="44"/>
    </location>
</feature>
<dbReference type="OrthoDB" id="141533at2"/>
<keyword evidence="1" id="KW-1133">Transmembrane helix</keyword>
<dbReference type="EMBL" id="BIFQ01000002">
    <property type="protein sequence ID" value="GCE08398.1"/>
    <property type="molecule type" value="Genomic_DNA"/>
</dbReference>
<evidence type="ECO:0000256" key="1">
    <source>
        <dbReference type="SAM" id="Phobius"/>
    </source>
</evidence>
<feature type="transmembrane region" description="Helical" evidence="1">
    <location>
        <begin position="151"/>
        <end position="176"/>
    </location>
</feature>
<comment type="caution">
    <text evidence="2">The sequence shown here is derived from an EMBL/GenBank/DDBJ whole genome shotgun (WGS) entry which is preliminary data.</text>
</comment>
<dbReference type="RefSeq" id="WP_126600940.1">
    <property type="nucleotide sequence ID" value="NZ_BIFQ01000002.1"/>
</dbReference>
<gene>
    <name evidence="2" type="ORF">KDAU_57270</name>
</gene>
<reference evidence="3" key="1">
    <citation type="submission" date="2018-12" db="EMBL/GenBank/DDBJ databases">
        <title>Tengunoibacter tsumagoiensis gen. nov., sp. nov., Dictyobacter kobayashii sp. nov., D. alpinus sp. nov., and D. joshuensis sp. nov. and description of Dictyobacteraceae fam. nov. within the order Ktedonobacterales isolated from Tengu-no-mugimeshi.</title>
        <authorList>
            <person name="Wang C.M."/>
            <person name="Zheng Y."/>
            <person name="Sakai Y."/>
            <person name="Toyoda A."/>
            <person name="Minakuchi Y."/>
            <person name="Abe K."/>
            <person name="Yokota A."/>
            <person name="Yabe S."/>
        </authorList>
    </citation>
    <scope>NUCLEOTIDE SEQUENCE [LARGE SCALE GENOMIC DNA]</scope>
    <source>
        <strain evidence="3">S-27</strain>
    </source>
</reference>